<evidence type="ECO:0000313" key="2">
    <source>
        <dbReference type="Proteomes" id="UP001174934"/>
    </source>
</evidence>
<reference evidence="1" key="1">
    <citation type="submission" date="2023-06" db="EMBL/GenBank/DDBJ databases">
        <title>Genome-scale phylogeny and comparative genomics of the fungal order Sordariales.</title>
        <authorList>
            <consortium name="Lawrence Berkeley National Laboratory"/>
            <person name="Hensen N."/>
            <person name="Bonometti L."/>
            <person name="Westerberg I."/>
            <person name="Brannstrom I.O."/>
            <person name="Guillou S."/>
            <person name="Cros-Aarteil S."/>
            <person name="Calhoun S."/>
            <person name="Haridas S."/>
            <person name="Kuo A."/>
            <person name="Mondo S."/>
            <person name="Pangilinan J."/>
            <person name="Riley R."/>
            <person name="LaButti K."/>
            <person name="Andreopoulos B."/>
            <person name="Lipzen A."/>
            <person name="Chen C."/>
            <person name="Yanf M."/>
            <person name="Daum C."/>
            <person name="Ng V."/>
            <person name="Clum A."/>
            <person name="Steindorff A."/>
            <person name="Ohm R."/>
            <person name="Martin F."/>
            <person name="Silar P."/>
            <person name="Natvig D."/>
            <person name="Lalanne C."/>
            <person name="Gautier V."/>
            <person name="Ament-velasquez S.L."/>
            <person name="Kruys A."/>
            <person name="Hutchinson M.I."/>
            <person name="Powell A.J."/>
            <person name="Barry K."/>
            <person name="Miller A.N."/>
            <person name="Grigoriev I.V."/>
            <person name="Debuchy R."/>
            <person name="Gladieux P."/>
            <person name="Thoren M.H."/>
            <person name="Johannesson H."/>
        </authorList>
    </citation>
    <scope>NUCLEOTIDE SEQUENCE</scope>
    <source>
        <strain evidence="1">SMH3391-2</strain>
    </source>
</reference>
<dbReference type="Proteomes" id="UP001174934">
    <property type="component" value="Unassembled WGS sequence"/>
</dbReference>
<proteinExistence type="predicted"/>
<comment type="caution">
    <text evidence="1">The sequence shown here is derived from an EMBL/GenBank/DDBJ whole genome shotgun (WGS) entry which is preliminary data.</text>
</comment>
<organism evidence="1 2">
    <name type="scientific">Bombardia bombarda</name>
    <dbReference type="NCBI Taxonomy" id="252184"/>
    <lineage>
        <taxon>Eukaryota</taxon>
        <taxon>Fungi</taxon>
        <taxon>Dikarya</taxon>
        <taxon>Ascomycota</taxon>
        <taxon>Pezizomycotina</taxon>
        <taxon>Sordariomycetes</taxon>
        <taxon>Sordariomycetidae</taxon>
        <taxon>Sordariales</taxon>
        <taxon>Lasiosphaeriaceae</taxon>
        <taxon>Bombardia</taxon>
    </lineage>
</organism>
<name>A0AA39U7N0_9PEZI</name>
<sequence>MLSASIRGCRLEECACVCVTSCGSKIDACTLGMCLFKSNMSEFEKLPAHGLAIVLIAMPAYLPTGLPGARVEDTPSVRLQDPLCRPVDGVFGQKRQPTSPWPEKPTMNSIVDRDQREDEEMFVPLGEAILFIWGGSSHRERLTTTCGGHDPGERMMQTLWRVH</sequence>
<dbReference type="EMBL" id="JAULSR010000008">
    <property type="protein sequence ID" value="KAK0612840.1"/>
    <property type="molecule type" value="Genomic_DNA"/>
</dbReference>
<gene>
    <name evidence="1" type="ORF">B0T17DRAFT_602462</name>
</gene>
<accession>A0AA39U7N0</accession>
<keyword evidence="2" id="KW-1185">Reference proteome</keyword>
<evidence type="ECO:0000313" key="1">
    <source>
        <dbReference type="EMBL" id="KAK0612840.1"/>
    </source>
</evidence>
<protein>
    <submittedName>
        <fullName evidence="1">Uncharacterized protein</fullName>
    </submittedName>
</protein>
<dbReference type="AlphaFoldDB" id="A0AA39U7N0"/>